<sequence>MIESINSMRIISINKENWKQSRCTCSHVIACSYRLRLMIFKDIGMDVPIERKRKVGASKKNVSCYNKQPSDVIESGEGLIEENDNISEDDLIRPSTSKKAKLSDQDELDQLKCKKCNEPLKKRRYYYCVNNSE</sequence>
<dbReference type="Proteomes" id="UP000663879">
    <property type="component" value="Unassembled WGS sequence"/>
</dbReference>
<evidence type="ECO:0000256" key="1">
    <source>
        <dbReference type="SAM" id="MobiDB-lite"/>
    </source>
</evidence>
<evidence type="ECO:0000313" key="2">
    <source>
        <dbReference type="EMBL" id="CAF0853602.1"/>
    </source>
</evidence>
<name>A0A813W073_9BILA</name>
<protein>
    <submittedName>
        <fullName evidence="2">Uncharacterized protein</fullName>
    </submittedName>
</protein>
<evidence type="ECO:0000313" key="3">
    <source>
        <dbReference type="Proteomes" id="UP000663879"/>
    </source>
</evidence>
<keyword evidence="3" id="KW-1185">Reference proteome</keyword>
<proteinExistence type="predicted"/>
<dbReference type="AlphaFoldDB" id="A0A813W073"/>
<feature type="region of interest" description="Disordered" evidence="1">
    <location>
        <begin position="84"/>
        <end position="105"/>
    </location>
</feature>
<reference evidence="2" key="1">
    <citation type="submission" date="2021-02" db="EMBL/GenBank/DDBJ databases">
        <authorList>
            <person name="Nowell W R."/>
        </authorList>
    </citation>
    <scope>NUCLEOTIDE SEQUENCE</scope>
    <source>
        <strain evidence="2">Ploen Becks lab</strain>
    </source>
</reference>
<gene>
    <name evidence="2" type="ORF">OXX778_LOCUS9078</name>
</gene>
<dbReference type="OrthoDB" id="10155483at2759"/>
<dbReference type="EMBL" id="CAJNOC010001310">
    <property type="protein sequence ID" value="CAF0853602.1"/>
    <property type="molecule type" value="Genomic_DNA"/>
</dbReference>
<comment type="caution">
    <text evidence="2">The sequence shown here is derived from an EMBL/GenBank/DDBJ whole genome shotgun (WGS) entry which is preliminary data.</text>
</comment>
<organism evidence="2 3">
    <name type="scientific">Brachionus calyciflorus</name>
    <dbReference type="NCBI Taxonomy" id="104777"/>
    <lineage>
        <taxon>Eukaryota</taxon>
        <taxon>Metazoa</taxon>
        <taxon>Spiralia</taxon>
        <taxon>Gnathifera</taxon>
        <taxon>Rotifera</taxon>
        <taxon>Eurotatoria</taxon>
        <taxon>Monogononta</taxon>
        <taxon>Pseudotrocha</taxon>
        <taxon>Ploima</taxon>
        <taxon>Brachionidae</taxon>
        <taxon>Brachionus</taxon>
    </lineage>
</organism>
<accession>A0A813W073</accession>